<dbReference type="InterPro" id="IPR029045">
    <property type="entry name" value="ClpP/crotonase-like_dom_sf"/>
</dbReference>
<protein>
    <recommendedName>
        <fullName evidence="2">3-hydroxyisobutyryl-CoA hydrolase</fullName>
        <ecNumber evidence="2">3.1.2.4</ecNumber>
    </recommendedName>
</protein>
<evidence type="ECO:0000256" key="3">
    <source>
        <dbReference type="ARBA" id="ARBA00022801"/>
    </source>
</evidence>
<evidence type="ECO:0000313" key="6">
    <source>
        <dbReference type="Proteomes" id="UP000308730"/>
    </source>
</evidence>
<dbReference type="PROSITE" id="PS00166">
    <property type="entry name" value="ENOYL_COA_HYDRATASE"/>
    <property type="match status" value="1"/>
</dbReference>
<dbReference type="InterPro" id="IPR032259">
    <property type="entry name" value="HIBYL-CoA-H"/>
</dbReference>
<dbReference type="NCBIfam" id="NF004127">
    <property type="entry name" value="PRK05617.1"/>
    <property type="match status" value="1"/>
</dbReference>
<evidence type="ECO:0000259" key="4">
    <source>
        <dbReference type="Pfam" id="PF16113"/>
    </source>
</evidence>
<dbReference type="PANTHER" id="PTHR43176:SF3">
    <property type="entry name" value="3-HYDROXYISOBUTYRYL-COA HYDROLASE, MITOCHONDRIAL"/>
    <property type="match status" value="1"/>
</dbReference>
<reference evidence="5 6" key="1">
    <citation type="submission" date="2019-02" db="EMBL/GenBank/DDBJ databases">
        <title>Genome sequencing of the rare red list fungi Antrodiella citrinella (Flaviporus citrinellus).</title>
        <authorList>
            <person name="Buettner E."/>
            <person name="Kellner H."/>
        </authorList>
    </citation>
    <scope>NUCLEOTIDE SEQUENCE [LARGE SCALE GENOMIC DNA]</scope>
    <source>
        <strain evidence="5 6">DSM 108506</strain>
    </source>
</reference>
<sequence>MASSASQKPSNADEAPVVFKSNGTVRQYILNRPQKYNALDKAMLNILRPYVEKTGKSELGQILVGTGVGKAFCAGGDVVGVINDAANDGTRPNAIDFFRREFELDYILATFPKPYIAVMDGITMGGGVGLASHAPFRVATENTRFAMPETKIGYAPDVGASYFLSRADGELGTYLALTGTEVNGRAVYEHGFATHFVPSRRIPALLENLADLENPTMAQIDNLLQEAYSEGEPTELSSGLTGKLRVAIDSAFRHNSVPQIVKSVNALAENHEDADVRAWAAQTASQLHAVSPTSLVVALTAIRRGKSLTLLEALQMELNFATAYCHTASPDFNTGVTAVLVMKTAKTQRPQWSPSSTSELNEPEIIEKFFGKYSPARDTAPTMSISKESEARSTTLPHPMLYALPTEEEIKRMVVGSHGQSGGTTLTLPEILDKFAQSRPGKHGVREKVLEVVDRKCVEVEDKKAGQKWLTWVH</sequence>
<dbReference type="GO" id="GO:0005739">
    <property type="term" value="C:mitochondrion"/>
    <property type="evidence" value="ECO:0007669"/>
    <property type="project" value="TreeGrafter"/>
</dbReference>
<comment type="catalytic activity">
    <reaction evidence="1">
        <text>3-hydroxy-2-methylpropanoyl-CoA + H2O = 3-hydroxy-2-methylpropanoate + CoA + H(+)</text>
        <dbReference type="Rhea" id="RHEA:20888"/>
        <dbReference type="ChEBI" id="CHEBI:11805"/>
        <dbReference type="ChEBI" id="CHEBI:15377"/>
        <dbReference type="ChEBI" id="CHEBI:15378"/>
        <dbReference type="ChEBI" id="CHEBI:57287"/>
        <dbReference type="ChEBI" id="CHEBI:57340"/>
        <dbReference type="EC" id="3.1.2.4"/>
    </reaction>
</comment>
<dbReference type="GO" id="GO:0006574">
    <property type="term" value="P:L-valine catabolic process"/>
    <property type="evidence" value="ECO:0007669"/>
    <property type="project" value="TreeGrafter"/>
</dbReference>
<dbReference type="Gene3D" id="3.90.226.10">
    <property type="entry name" value="2-enoyl-CoA Hydratase, Chain A, domain 1"/>
    <property type="match status" value="1"/>
</dbReference>
<name>A0A4S4MZC3_9APHY</name>
<comment type="caution">
    <text evidence="5">The sequence shown here is derived from an EMBL/GenBank/DDBJ whole genome shotgun (WGS) entry which is preliminary data.</text>
</comment>
<dbReference type="EC" id="3.1.2.4" evidence="2"/>
<dbReference type="Pfam" id="PF16113">
    <property type="entry name" value="ECH_2"/>
    <property type="match status" value="1"/>
</dbReference>
<gene>
    <name evidence="5" type="ORF">EUX98_g3449</name>
</gene>
<organism evidence="5 6">
    <name type="scientific">Antrodiella citrinella</name>
    <dbReference type="NCBI Taxonomy" id="2447956"/>
    <lineage>
        <taxon>Eukaryota</taxon>
        <taxon>Fungi</taxon>
        <taxon>Dikarya</taxon>
        <taxon>Basidiomycota</taxon>
        <taxon>Agaricomycotina</taxon>
        <taxon>Agaricomycetes</taxon>
        <taxon>Polyporales</taxon>
        <taxon>Steccherinaceae</taxon>
        <taxon>Antrodiella</taxon>
    </lineage>
</organism>
<dbReference type="CDD" id="cd06558">
    <property type="entry name" value="crotonase-like"/>
    <property type="match status" value="1"/>
</dbReference>
<dbReference type="EMBL" id="SGPM01000069">
    <property type="protein sequence ID" value="THH30761.1"/>
    <property type="molecule type" value="Genomic_DNA"/>
</dbReference>
<evidence type="ECO:0000313" key="5">
    <source>
        <dbReference type="EMBL" id="THH30761.1"/>
    </source>
</evidence>
<evidence type="ECO:0000256" key="2">
    <source>
        <dbReference type="ARBA" id="ARBA00011915"/>
    </source>
</evidence>
<evidence type="ECO:0000256" key="1">
    <source>
        <dbReference type="ARBA" id="ARBA00001709"/>
    </source>
</evidence>
<dbReference type="PANTHER" id="PTHR43176">
    <property type="entry name" value="3-HYDROXYISOBUTYRYL-COA HYDROLASE-RELATED"/>
    <property type="match status" value="1"/>
</dbReference>
<dbReference type="GO" id="GO:0003860">
    <property type="term" value="F:3-hydroxyisobutyryl-CoA hydrolase activity"/>
    <property type="evidence" value="ECO:0007669"/>
    <property type="project" value="UniProtKB-EC"/>
</dbReference>
<accession>A0A4S4MZC3</accession>
<feature type="domain" description="Enoyl-CoA hydratase/isomerase" evidence="4">
    <location>
        <begin position="26"/>
        <end position="370"/>
    </location>
</feature>
<dbReference type="Proteomes" id="UP000308730">
    <property type="component" value="Unassembled WGS sequence"/>
</dbReference>
<dbReference type="OrthoDB" id="1737613at2759"/>
<dbReference type="SUPFAM" id="SSF52096">
    <property type="entry name" value="ClpP/crotonase"/>
    <property type="match status" value="1"/>
</dbReference>
<dbReference type="AlphaFoldDB" id="A0A4S4MZC3"/>
<proteinExistence type="predicted"/>
<keyword evidence="3" id="KW-0378">Hydrolase</keyword>
<keyword evidence="6" id="KW-1185">Reference proteome</keyword>
<dbReference type="InterPro" id="IPR045004">
    <property type="entry name" value="ECH_dom"/>
</dbReference>
<dbReference type="InterPro" id="IPR018376">
    <property type="entry name" value="Enoyl-CoA_hyd/isom_CS"/>
</dbReference>